<dbReference type="AlphaFoldDB" id="A0A9P7RVJ3"/>
<evidence type="ECO:0000313" key="2">
    <source>
        <dbReference type="EMBL" id="KAG7089991.1"/>
    </source>
</evidence>
<organism evidence="2 3">
    <name type="scientific">Marasmius oreades</name>
    <name type="common">fairy-ring Marasmius</name>
    <dbReference type="NCBI Taxonomy" id="181124"/>
    <lineage>
        <taxon>Eukaryota</taxon>
        <taxon>Fungi</taxon>
        <taxon>Dikarya</taxon>
        <taxon>Basidiomycota</taxon>
        <taxon>Agaricomycotina</taxon>
        <taxon>Agaricomycetes</taxon>
        <taxon>Agaricomycetidae</taxon>
        <taxon>Agaricales</taxon>
        <taxon>Marasmiineae</taxon>
        <taxon>Marasmiaceae</taxon>
        <taxon>Marasmius</taxon>
    </lineage>
</organism>
<dbReference type="EMBL" id="CM032187">
    <property type="protein sequence ID" value="KAG7089991.1"/>
    <property type="molecule type" value="Genomic_DNA"/>
</dbReference>
<evidence type="ECO:0000313" key="3">
    <source>
        <dbReference type="Proteomes" id="UP001049176"/>
    </source>
</evidence>
<dbReference type="KEGG" id="more:E1B28_011613"/>
<name>A0A9P7RVJ3_9AGAR</name>
<evidence type="ECO:0000256" key="1">
    <source>
        <dbReference type="SAM" id="MobiDB-lite"/>
    </source>
</evidence>
<dbReference type="GeneID" id="66080688"/>
<reference evidence="2" key="1">
    <citation type="journal article" date="2021" name="Genome Biol. Evol.">
        <title>The assembled and annotated genome of the fairy-ring fungus Marasmius oreades.</title>
        <authorList>
            <person name="Hiltunen M."/>
            <person name="Ament-Velasquez S.L."/>
            <person name="Johannesson H."/>
        </authorList>
    </citation>
    <scope>NUCLEOTIDE SEQUENCE</scope>
    <source>
        <strain evidence="2">03SP1</strain>
    </source>
</reference>
<accession>A0A9P7RVJ3</accession>
<keyword evidence="3" id="KW-1185">Reference proteome</keyword>
<gene>
    <name evidence="2" type="ORF">E1B28_011613</name>
</gene>
<comment type="caution">
    <text evidence="2">The sequence shown here is derived from an EMBL/GenBank/DDBJ whole genome shotgun (WGS) entry which is preliminary data.</text>
</comment>
<dbReference type="RefSeq" id="XP_043006461.1">
    <property type="nucleotide sequence ID" value="XM_043156673.1"/>
</dbReference>
<dbReference type="Proteomes" id="UP001049176">
    <property type="component" value="Chromosome 7"/>
</dbReference>
<protein>
    <submittedName>
        <fullName evidence="2">Uncharacterized protein</fullName>
    </submittedName>
</protein>
<feature type="region of interest" description="Disordered" evidence="1">
    <location>
        <begin position="257"/>
        <end position="290"/>
    </location>
</feature>
<proteinExistence type="predicted"/>
<sequence>MHQGENNGMSHRCTLQYKEEAKKLRQTGYGVHSDGEEDSKSQAFQLDWYIPPGGPFSDTPSDAKNIWDEIILKFPFFARLHSFLSTRPNVIPPVVTTGITPHGVETIYLQPPASQVAGTVQVPDDDVIDPALRGLGFDTGGMNSPAILIQHTPPQSQAASTPTPGSRSQSMISNRTAEVLASIPRPPVKRTLEDVLMDVTEKNNNLAVQQARAEISDKRRRLALEEKRQVLDMVQARIFTPSEAKKKINKIDHYLKKFASPSPPSSPLKSSDNPRRSLSWDIKDDDTEFA</sequence>
<feature type="region of interest" description="Disordered" evidence="1">
    <location>
        <begin position="152"/>
        <end position="172"/>
    </location>
</feature>
<dbReference type="OrthoDB" id="3231351at2759"/>